<proteinExistence type="predicted"/>
<sequence length="637" mass="73071">MKLLNKAKNIKKYKRILAVLAIVLLTAFIEIIFNFRSIIGGYDWMDVTEHMKLEEEGEYEKYVIDFTTDKALYIKQIRLVGEFASDDAYVMEVQKLNGFGKSEKVSYWDNVSTWFSESYTNLNKKVKSIKITLYKPEKTELHSVAFSNRFEINKYRVLFVVCLLALLYAMIFEKKFVQKVEWYFLCFSLVFGLLVIIYAQPTYNAWDEEVHFQNVYSIASGKHVKWSEATQSIIDKKTPSCNTKAEYAELRAVMNEKGREVLHLETKETGVVSYSFLAYIPMAIMMKIGMLLNFSFSNMYMLGKIGNLLFYVAIMFLAIRLAKKKKLFLVFIAMMPTSIYLAASYSYDAVVFACVTLGSVLWCNEMFYSQKKYQAVNMISSIFLFSVGCLSKAVYIPLILVMLLLPRVQKMKKKYKVIFWIGILTILGLVLMTFVLPVFSNTIAGNVSFGGDSRGGDTSVVRQILSMIQHPWATIKLLVTDILRFDNFRNLGDPSSSNYFVGNLMFLNFGALGVLSHKWVMLLLPVLLLTLIYRDKQDSVISYSSLYRLFIFCVIIITVILIWVALYLSFTPVGAESIAGVQARYYLPLLYLVALLVTNKKVYIQISGESVSKLVLLSANIFWLVSIYSFFLQPRLL</sequence>
<feature type="transmembrane region" description="Helical" evidence="1">
    <location>
        <begin position="155"/>
        <end position="173"/>
    </location>
</feature>
<keyword evidence="3" id="KW-1185">Reference proteome</keyword>
<keyword evidence="1" id="KW-1133">Transmembrane helix</keyword>
<gene>
    <name evidence="2" type="ORF">G5B17_16505</name>
</gene>
<feature type="transmembrane region" description="Helical" evidence="1">
    <location>
        <begin position="301"/>
        <end position="321"/>
    </location>
</feature>
<name>A0ABX2HCS6_9FIRM</name>
<feature type="transmembrane region" description="Helical" evidence="1">
    <location>
        <begin position="271"/>
        <end position="294"/>
    </location>
</feature>
<organism evidence="2 3">
    <name type="scientific">Blautia faecis</name>
    <dbReference type="NCBI Taxonomy" id="871665"/>
    <lineage>
        <taxon>Bacteria</taxon>
        <taxon>Bacillati</taxon>
        <taxon>Bacillota</taxon>
        <taxon>Clostridia</taxon>
        <taxon>Lachnospirales</taxon>
        <taxon>Lachnospiraceae</taxon>
        <taxon>Blautia</taxon>
    </lineage>
</organism>
<dbReference type="RefSeq" id="WP_173718432.1">
    <property type="nucleotide sequence ID" value="NZ_JAAITS010000055.1"/>
</dbReference>
<evidence type="ECO:0000313" key="3">
    <source>
        <dbReference type="Proteomes" id="UP001644719"/>
    </source>
</evidence>
<dbReference type="Pfam" id="PF09913">
    <property type="entry name" value="DUF2142"/>
    <property type="match status" value="1"/>
</dbReference>
<feature type="transmembrane region" description="Helical" evidence="1">
    <location>
        <begin position="180"/>
        <end position="199"/>
    </location>
</feature>
<accession>A0ABX2HCS6</accession>
<keyword evidence="1" id="KW-0472">Membrane</keyword>
<feature type="transmembrane region" description="Helical" evidence="1">
    <location>
        <begin position="16"/>
        <end position="35"/>
    </location>
</feature>
<dbReference type="Proteomes" id="UP001644719">
    <property type="component" value="Unassembled WGS sequence"/>
</dbReference>
<feature type="transmembrane region" description="Helical" evidence="1">
    <location>
        <begin position="417"/>
        <end position="439"/>
    </location>
</feature>
<feature type="transmembrane region" description="Helical" evidence="1">
    <location>
        <begin position="506"/>
        <end position="533"/>
    </location>
</feature>
<feature type="transmembrane region" description="Helical" evidence="1">
    <location>
        <begin position="350"/>
        <end position="370"/>
    </location>
</feature>
<dbReference type="InterPro" id="IPR018674">
    <property type="entry name" value="DUF2142_membrane"/>
</dbReference>
<comment type="caution">
    <text evidence="2">The sequence shown here is derived from an EMBL/GenBank/DDBJ whole genome shotgun (WGS) entry which is preliminary data.</text>
</comment>
<reference evidence="2 3" key="1">
    <citation type="journal article" date="2020" name="Cell Host Microbe">
        <title>Functional and Genomic Variation between Human-Derived Isolates of Lachnospiraceae Reveals Inter- and Intra-Species Diversity.</title>
        <authorList>
            <person name="Sorbara M.T."/>
            <person name="Littmann E.R."/>
            <person name="Fontana E."/>
            <person name="Moody T.U."/>
            <person name="Kohout C.E."/>
            <person name="Gjonbalaj M."/>
            <person name="Eaton V."/>
            <person name="Seok R."/>
            <person name="Leiner I.M."/>
            <person name="Pamer E.G."/>
        </authorList>
    </citation>
    <scope>NUCLEOTIDE SEQUENCE [LARGE SCALE GENOMIC DNA]</scope>
    <source>
        <strain evidence="2 3">MSK.17.74</strain>
    </source>
</reference>
<feature type="transmembrane region" description="Helical" evidence="1">
    <location>
        <begin position="585"/>
        <end position="602"/>
    </location>
</feature>
<dbReference type="EMBL" id="JAAITS010000055">
    <property type="protein sequence ID" value="NSG86970.1"/>
    <property type="molecule type" value="Genomic_DNA"/>
</dbReference>
<protein>
    <submittedName>
        <fullName evidence="2">DUF2142 domain-containing protein</fullName>
    </submittedName>
</protein>
<keyword evidence="1" id="KW-0812">Transmembrane</keyword>
<feature type="transmembrane region" description="Helical" evidence="1">
    <location>
        <begin position="614"/>
        <end position="631"/>
    </location>
</feature>
<evidence type="ECO:0000256" key="1">
    <source>
        <dbReference type="SAM" id="Phobius"/>
    </source>
</evidence>
<evidence type="ECO:0000313" key="2">
    <source>
        <dbReference type="EMBL" id="NSG86970.1"/>
    </source>
</evidence>
<feature type="transmembrane region" description="Helical" evidence="1">
    <location>
        <begin position="382"/>
        <end position="405"/>
    </location>
</feature>
<feature type="transmembrane region" description="Helical" evidence="1">
    <location>
        <begin position="545"/>
        <end position="565"/>
    </location>
</feature>